<feature type="compositionally biased region" description="Basic and acidic residues" evidence="1">
    <location>
        <begin position="204"/>
        <end position="220"/>
    </location>
</feature>
<evidence type="ECO:0000313" key="3">
    <source>
        <dbReference type="WBParaSite" id="ACRNAN_Path_257.g960.t1"/>
    </source>
</evidence>
<evidence type="ECO:0000313" key="2">
    <source>
        <dbReference type="Proteomes" id="UP000887540"/>
    </source>
</evidence>
<feature type="compositionally biased region" description="Basic and acidic residues" evidence="1">
    <location>
        <begin position="374"/>
        <end position="386"/>
    </location>
</feature>
<sequence>MNIFLFDLKREFSIPFSILLLCFCDCLYAKNVKVFRNGDVYVLDETQFQNPEVLNFDDDYDKEADQDDLYDEKVSVLPPYVVWRFGQYSGYDRVPITTRKVPTWATKGSTKPLVTWTTPEYTPITRAPPTSRPIQEARKVKVNQEWEHIFVPVTTPTSVDTTTKKPGRILEFTPQPKSMASNFPAFNIPWSIWSGSSQEPEVEATTRRSVQDSDSGRETQKSAPAWVPWWKTSPSSSHRVTTPTGPRTYNLTTPQPEIFRTSRPNINIPIATRAQLNFESNREEFKKNINEPERNFNQNNKNSHEAIQENVKPKDAAHEIFEFGPQTTKPVPILPQGGQHLEQHVMSNTIFLKLKGGQVFNARIEATTETPHASIEKSEEKSHEPQPEIPRPQSRPFFRPIEESQTVSRIGSTAVKANPETHRGSNSWPGQEIRGRNRNPAPKPVIIRHGNQHFHGPTFKCRILNPIEDGRPSPSTDETCNLIYPGFSADGSCRCTYVVEDRDSEGCATGFLYICRRIIPVVPEAISEEFKH</sequence>
<dbReference type="Proteomes" id="UP000887540">
    <property type="component" value="Unplaced"/>
</dbReference>
<dbReference type="AlphaFoldDB" id="A0A914C4A5"/>
<feature type="region of interest" description="Disordered" evidence="1">
    <location>
        <begin position="197"/>
        <end position="260"/>
    </location>
</feature>
<dbReference type="WBParaSite" id="ACRNAN_Path_257.g960.t1">
    <property type="protein sequence ID" value="ACRNAN_Path_257.g960.t1"/>
    <property type="gene ID" value="ACRNAN_Path_257.g960"/>
</dbReference>
<protein>
    <submittedName>
        <fullName evidence="3">Uncharacterized protein</fullName>
    </submittedName>
</protein>
<feature type="region of interest" description="Disordered" evidence="1">
    <location>
        <begin position="369"/>
        <end position="441"/>
    </location>
</feature>
<accession>A0A914C4A5</accession>
<feature type="compositionally biased region" description="Polar residues" evidence="1">
    <location>
        <begin position="232"/>
        <end position="255"/>
    </location>
</feature>
<reference evidence="3" key="1">
    <citation type="submission" date="2022-11" db="UniProtKB">
        <authorList>
            <consortium name="WormBaseParasite"/>
        </authorList>
    </citation>
    <scope>IDENTIFICATION</scope>
</reference>
<keyword evidence="2" id="KW-1185">Reference proteome</keyword>
<organism evidence="2 3">
    <name type="scientific">Acrobeloides nanus</name>
    <dbReference type="NCBI Taxonomy" id="290746"/>
    <lineage>
        <taxon>Eukaryota</taxon>
        <taxon>Metazoa</taxon>
        <taxon>Ecdysozoa</taxon>
        <taxon>Nematoda</taxon>
        <taxon>Chromadorea</taxon>
        <taxon>Rhabditida</taxon>
        <taxon>Tylenchina</taxon>
        <taxon>Cephalobomorpha</taxon>
        <taxon>Cephaloboidea</taxon>
        <taxon>Cephalobidae</taxon>
        <taxon>Acrobeloides</taxon>
    </lineage>
</organism>
<name>A0A914C4A5_9BILA</name>
<proteinExistence type="predicted"/>
<evidence type="ECO:0000256" key="1">
    <source>
        <dbReference type="SAM" id="MobiDB-lite"/>
    </source>
</evidence>